<name>A0A0E9S2I1_ANGAN</name>
<evidence type="ECO:0000313" key="1">
    <source>
        <dbReference type="EMBL" id="JAH34860.1"/>
    </source>
</evidence>
<accession>A0A0E9S2I1</accession>
<reference evidence="1" key="1">
    <citation type="submission" date="2014-11" db="EMBL/GenBank/DDBJ databases">
        <authorList>
            <person name="Amaro Gonzalez C."/>
        </authorList>
    </citation>
    <scope>NUCLEOTIDE SEQUENCE</scope>
</reference>
<dbReference type="AlphaFoldDB" id="A0A0E9S2I1"/>
<reference evidence="1" key="2">
    <citation type="journal article" date="2015" name="Fish Shellfish Immunol.">
        <title>Early steps in the European eel (Anguilla anguilla)-Vibrio vulnificus interaction in the gills: Role of the RtxA13 toxin.</title>
        <authorList>
            <person name="Callol A."/>
            <person name="Pajuelo D."/>
            <person name="Ebbesson L."/>
            <person name="Teles M."/>
            <person name="MacKenzie S."/>
            <person name="Amaro C."/>
        </authorList>
    </citation>
    <scope>NUCLEOTIDE SEQUENCE</scope>
</reference>
<sequence length="75" mass="8582">MFITFQKFCQGGLILSLGTHGEQIIVRDKEKRDYCKPDKLRECHGCCLPPNICTIISELLEQQSPSLKCFMMTSE</sequence>
<protein>
    <submittedName>
        <fullName evidence="1">Uncharacterized protein</fullName>
    </submittedName>
</protein>
<proteinExistence type="predicted"/>
<organism evidence="1">
    <name type="scientific">Anguilla anguilla</name>
    <name type="common">European freshwater eel</name>
    <name type="synonym">Muraena anguilla</name>
    <dbReference type="NCBI Taxonomy" id="7936"/>
    <lineage>
        <taxon>Eukaryota</taxon>
        <taxon>Metazoa</taxon>
        <taxon>Chordata</taxon>
        <taxon>Craniata</taxon>
        <taxon>Vertebrata</taxon>
        <taxon>Euteleostomi</taxon>
        <taxon>Actinopterygii</taxon>
        <taxon>Neopterygii</taxon>
        <taxon>Teleostei</taxon>
        <taxon>Anguilliformes</taxon>
        <taxon>Anguillidae</taxon>
        <taxon>Anguilla</taxon>
    </lineage>
</organism>
<dbReference type="EMBL" id="GBXM01073717">
    <property type="protein sequence ID" value="JAH34860.1"/>
    <property type="molecule type" value="Transcribed_RNA"/>
</dbReference>